<proteinExistence type="predicted"/>
<evidence type="ECO:0000313" key="4">
    <source>
        <dbReference type="Proteomes" id="UP000733611"/>
    </source>
</evidence>
<reference evidence="3" key="2">
    <citation type="submission" date="2021-04" db="EMBL/GenBank/DDBJ databases">
        <authorList>
            <person name="Gilroy R."/>
        </authorList>
    </citation>
    <scope>NUCLEOTIDE SEQUENCE</scope>
    <source>
        <strain evidence="3">378</strain>
    </source>
</reference>
<dbReference type="Gene3D" id="3.10.290.30">
    <property type="entry name" value="MM3350-like"/>
    <property type="match status" value="2"/>
</dbReference>
<gene>
    <name evidence="3" type="ORF">H9847_04530</name>
</gene>
<accession>A0A948WZG8</accession>
<dbReference type="Pfam" id="PF07929">
    <property type="entry name" value="PRiA4_ORF3"/>
    <property type="match status" value="1"/>
</dbReference>
<dbReference type="InterPro" id="IPR024047">
    <property type="entry name" value="MM3350-like_sf"/>
</dbReference>
<dbReference type="PANTHER" id="PTHR41878">
    <property type="entry name" value="LEXA REPRESSOR-RELATED"/>
    <property type="match status" value="1"/>
</dbReference>
<feature type="region of interest" description="Disordered" evidence="1">
    <location>
        <begin position="1"/>
        <end position="25"/>
    </location>
</feature>
<comment type="caution">
    <text evidence="3">The sequence shown here is derived from an EMBL/GenBank/DDBJ whole genome shotgun (WGS) entry which is preliminary data.</text>
</comment>
<sequence>MALNPTLAPASTTEAEVEHDRRNDFVDEDDAEDWDDFEEIDFEEDNAPSKGRYLFKVELQNSPSPVWRRLVLFDNFTLAVLNDDILDAFAIDRDDEMSMRFYQGDKFQKTLSIVTFNYGADPNPTLRQVVQLGMPFGYSVDTSDYAERRLRFLIKVENFIHNDSELPADLVMEQGNIDDDIPECFFLLKVELLDFEPQIWRRVLISNKKRFSDLHYEIQREFGWHDDSLAGFFAGKGYRGEICRSEDCSDSFIPDPKLYSYLREGLSFGYIFNFNDNWQHWLTVEKVVSDKSELPATLIWAKGDNVLPY</sequence>
<dbReference type="AlphaFoldDB" id="A0A948WZG8"/>
<dbReference type="Proteomes" id="UP000733611">
    <property type="component" value="Unassembled WGS sequence"/>
</dbReference>
<feature type="domain" description="Plasmid pRiA4b Orf3-like" evidence="2">
    <location>
        <begin position="186"/>
        <end position="296"/>
    </location>
</feature>
<dbReference type="EMBL" id="JAHLFE010000092">
    <property type="protein sequence ID" value="MBU3844124.1"/>
    <property type="molecule type" value="Genomic_DNA"/>
</dbReference>
<feature type="compositionally biased region" description="Basic and acidic residues" evidence="1">
    <location>
        <begin position="16"/>
        <end position="25"/>
    </location>
</feature>
<evidence type="ECO:0000313" key="3">
    <source>
        <dbReference type="EMBL" id="MBU3844124.1"/>
    </source>
</evidence>
<protein>
    <submittedName>
        <fullName evidence="3">Plasmid pRiA4b ORF-3 family protein</fullName>
    </submittedName>
</protein>
<evidence type="ECO:0000256" key="1">
    <source>
        <dbReference type="SAM" id="MobiDB-lite"/>
    </source>
</evidence>
<dbReference type="PANTHER" id="PTHR41878:SF1">
    <property type="entry name" value="TNPR PROTEIN"/>
    <property type="match status" value="1"/>
</dbReference>
<dbReference type="SUPFAM" id="SSF159941">
    <property type="entry name" value="MM3350-like"/>
    <property type="match status" value="2"/>
</dbReference>
<name>A0A948WZG8_9GAMM</name>
<reference evidence="3" key="1">
    <citation type="journal article" date="2021" name="PeerJ">
        <title>Extensive microbial diversity within the chicken gut microbiome revealed by metagenomics and culture.</title>
        <authorList>
            <person name="Gilroy R."/>
            <person name="Ravi A."/>
            <person name="Getino M."/>
            <person name="Pursley I."/>
            <person name="Horton D.L."/>
            <person name="Alikhan N.F."/>
            <person name="Baker D."/>
            <person name="Gharbi K."/>
            <person name="Hall N."/>
            <person name="Watson M."/>
            <person name="Adriaenssens E.M."/>
            <person name="Foster-Nyarko E."/>
            <person name="Jarju S."/>
            <person name="Secka A."/>
            <person name="Antonio M."/>
            <person name="Oren A."/>
            <person name="Chaudhuri R.R."/>
            <person name="La Ragione R."/>
            <person name="Hildebrand F."/>
            <person name="Pallen M.J."/>
        </authorList>
    </citation>
    <scope>NUCLEOTIDE SEQUENCE</scope>
    <source>
        <strain evidence="3">378</strain>
    </source>
</reference>
<dbReference type="InterPro" id="IPR012912">
    <property type="entry name" value="Plasmid_pRiA4b_Orf3-like"/>
</dbReference>
<organism evidence="3 4">
    <name type="scientific">Candidatus Anaerobiospirillum pullicola</name>
    <dbReference type="NCBI Taxonomy" id="2838451"/>
    <lineage>
        <taxon>Bacteria</taxon>
        <taxon>Pseudomonadati</taxon>
        <taxon>Pseudomonadota</taxon>
        <taxon>Gammaproteobacteria</taxon>
        <taxon>Aeromonadales</taxon>
        <taxon>Succinivibrionaceae</taxon>
        <taxon>Anaerobiospirillum</taxon>
    </lineage>
</organism>
<evidence type="ECO:0000259" key="2">
    <source>
        <dbReference type="Pfam" id="PF07929"/>
    </source>
</evidence>